<feature type="compositionally biased region" description="Low complexity" evidence="11">
    <location>
        <begin position="34"/>
        <end position="47"/>
    </location>
</feature>
<evidence type="ECO:0000313" key="16">
    <source>
        <dbReference type="EMBL" id="KAF7433080.1"/>
    </source>
</evidence>
<dbReference type="EC" id="2.7.11.1" evidence="1"/>
<keyword evidence="7" id="KW-0067">ATP-binding</keyword>
<evidence type="ECO:0000256" key="10">
    <source>
        <dbReference type="PROSITE-ProRule" id="PRU00169"/>
    </source>
</evidence>
<dbReference type="FunFam" id="1.10.510.10:FF:000580">
    <property type="entry name" value="AGC protein kinase"/>
    <property type="match status" value="1"/>
</dbReference>
<feature type="compositionally biased region" description="Pro residues" evidence="11">
    <location>
        <begin position="1757"/>
        <end position="1768"/>
    </location>
</feature>
<dbReference type="FunFam" id="1.10.510.10:FF:000340">
    <property type="entry name" value="Serine threonine protein kinase"/>
    <property type="match status" value="1"/>
</dbReference>
<evidence type="ECO:0000256" key="2">
    <source>
        <dbReference type="ARBA" id="ARBA00022527"/>
    </source>
</evidence>
<feature type="region of interest" description="Disordered" evidence="11">
    <location>
        <begin position="1458"/>
        <end position="1528"/>
    </location>
</feature>
<dbReference type="Gene3D" id="3.40.50.2300">
    <property type="match status" value="1"/>
</dbReference>
<dbReference type="GO" id="GO:1901992">
    <property type="term" value="P:positive regulation of mitotic cell cycle phase transition"/>
    <property type="evidence" value="ECO:0007669"/>
    <property type="project" value="UniProtKB-ARBA"/>
</dbReference>
<dbReference type="VEuPathDB" id="FungiDB:PC9H_005026"/>
<evidence type="ECO:0000259" key="13">
    <source>
        <dbReference type="PROSITE" id="PS50110"/>
    </source>
</evidence>
<feature type="region of interest" description="Disordered" evidence="11">
    <location>
        <begin position="1547"/>
        <end position="1584"/>
    </location>
</feature>
<evidence type="ECO:0000256" key="6">
    <source>
        <dbReference type="ARBA" id="ARBA00022777"/>
    </source>
</evidence>
<feature type="compositionally biased region" description="Polar residues" evidence="11">
    <location>
        <begin position="2219"/>
        <end position="2232"/>
    </location>
</feature>
<dbReference type="EMBL" id="JACETU010000003">
    <property type="protein sequence ID" value="KAF7433080.1"/>
    <property type="molecule type" value="Genomic_DNA"/>
</dbReference>
<organism evidence="16 17">
    <name type="scientific">Pleurotus ostreatus</name>
    <name type="common">Oyster mushroom</name>
    <name type="synonym">White-rot fungus</name>
    <dbReference type="NCBI Taxonomy" id="5322"/>
    <lineage>
        <taxon>Eukaryota</taxon>
        <taxon>Fungi</taxon>
        <taxon>Dikarya</taxon>
        <taxon>Basidiomycota</taxon>
        <taxon>Agaricomycotina</taxon>
        <taxon>Agaricomycetes</taxon>
        <taxon>Agaricomycetidae</taxon>
        <taxon>Agaricales</taxon>
        <taxon>Pleurotineae</taxon>
        <taxon>Pleurotaceae</taxon>
        <taxon>Pleurotus</taxon>
    </lineage>
</organism>
<dbReference type="Pfam" id="PF00069">
    <property type="entry name" value="Pkinase"/>
    <property type="match status" value="2"/>
</dbReference>
<feature type="compositionally biased region" description="Low complexity" evidence="11">
    <location>
        <begin position="1563"/>
        <end position="1578"/>
    </location>
</feature>
<feature type="region of interest" description="Disordered" evidence="11">
    <location>
        <begin position="1720"/>
        <end position="1815"/>
    </location>
</feature>
<feature type="region of interest" description="Disordered" evidence="11">
    <location>
        <begin position="870"/>
        <end position="899"/>
    </location>
</feature>
<comment type="caution">
    <text evidence="16">The sequence shown here is derived from an EMBL/GenBank/DDBJ whole genome shotgun (WGS) entry which is preliminary data.</text>
</comment>
<evidence type="ECO:0000259" key="12">
    <source>
        <dbReference type="PROSITE" id="PS50011"/>
    </source>
</evidence>
<feature type="region of interest" description="Disordered" evidence="11">
    <location>
        <begin position="1"/>
        <end position="53"/>
    </location>
</feature>
<evidence type="ECO:0000256" key="1">
    <source>
        <dbReference type="ARBA" id="ARBA00012513"/>
    </source>
</evidence>
<feature type="region of interest" description="Disordered" evidence="11">
    <location>
        <begin position="1222"/>
        <end position="1250"/>
    </location>
</feature>
<gene>
    <name evidence="16" type="ORF">PC9H_005026</name>
</gene>
<evidence type="ECO:0000259" key="14">
    <source>
        <dbReference type="PROSITE" id="PS50112"/>
    </source>
</evidence>
<feature type="compositionally biased region" description="Low complexity" evidence="11">
    <location>
        <begin position="1229"/>
        <end position="1238"/>
    </location>
</feature>
<dbReference type="Gene3D" id="3.30.200.20">
    <property type="entry name" value="Phosphorylase Kinase, domain 1"/>
    <property type="match status" value="2"/>
</dbReference>
<dbReference type="GO" id="GO:0004674">
    <property type="term" value="F:protein serine/threonine kinase activity"/>
    <property type="evidence" value="ECO:0007669"/>
    <property type="project" value="UniProtKB-KW"/>
</dbReference>
<evidence type="ECO:0000256" key="4">
    <source>
        <dbReference type="ARBA" id="ARBA00022679"/>
    </source>
</evidence>
<dbReference type="CDD" id="cd00130">
    <property type="entry name" value="PAS"/>
    <property type="match status" value="1"/>
</dbReference>
<feature type="compositionally biased region" description="Polar residues" evidence="11">
    <location>
        <begin position="2271"/>
        <end position="2283"/>
    </location>
</feature>
<dbReference type="SMART" id="SM00448">
    <property type="entry name" value="REC"/>
    <property type="match status" value="1"/>
</dbReference>
<dbReference type="InterPro" id="IPR050236">
    <property type="entry name" value="Ser_Thr_kinase_AGC"/>
</dbReference>
<feature type="compositionally biased region" description="Pro residues" evidence="11">
    <location>
        <begin position="822"/>
        <end position="837"/>
    </location>
</feature>
<keyword evidence="17" id="KW-1185">Reference proteome</keyword>
<dbReference type="PROSITE" id="PS50112">
    <property type="entry name" value="PAS"/>
    <property type="match status" value="1"/>
</dbReference>
<feature type="compositionally biased region" description="Basic and acidic residues" evidence="11">
    <location>
        <begin position="2024"/>
        <end position="2048"/>
    </location>
</feature>
<dbReference type="Gene3D" id="1.10.510.10">
    <property type="entry name" value="Transferase(Phosphotransferase) domain 1"/>
    <property type="match status" value="2"/>
</dbReference>
<feature type="region of interest" description="Disordered" evidence="11">
    <location>
        <begin position="1841"/>
        <end position="1905"/>
    </location>
</feature>
<evidence type="ECO:0000256" key="8">
    <source>
        <dbReference type="ARBA" id="ARBA00047899"/>
    </source>
</evidence>
<feature type="compositionally biased region" description="Polar residues" evidence="11">
    <location>
        <begin position="794"/>
        <end position="821"/>
    </location>
</feature>
<comment type="catalytic activity">
    <reaction evidence="9">
        <text>L-seryl-[protein] + ATP = O-phospho-L-seryl-[protein] + ADP + H(+)</text>
        <dbReference type="Rhea" id="RHEA:17989"/>
        <dbReference type="Rhea" id="RHEA-COMP:9863"/>
        <dbReference type="Rhea" id="RHEA-COMP:11604"/>
        <dbReference type="ChEBI" id="CHEBI:15378"/>
        <dbReference type="ChEBI" id="CHEBI:29999"/>
        <dbReference type="ChEBI" id="CHEBI:30616"/>
        <dbReference type="ChEBI" id="CHEBI:83421"/>
        <dbReference type="ChEBI" id="CHEBI:456216"/>
        <dbReference type="EC" id="2.7.11.1"/>
    </reaction>
</comment>
<dbReference type="GO" id="GO:0005737">
    <property type="term" value="C:cytoplasm"/>
    <property type="evidence" value="ECO:0007669"/>
    <property type="project" value="TreeGrafter"/>
</dbReference>
<dbReference type="SUPFAM" id="SSF56112">
    <property type="entry name" value="Protein kinase-like (PK-like)"/>
    <property type="match status" value="1"/>
</dbReference>
<dbReference type="RefSeq" id="XP_036633107.1">
    <property type="nucleotide sequence ID" value="XM_036774605.1"/>
</dbReference>
<feature type="compositionally biased region" description="Pro residues" evidence="11">
    <location>
        <begin position="1848"/>
        <end position="1857"/>
    </location>
</feature>
<dbReference type="InterPro" id="IPR011006">
    <property type="entry name" value="CheY-like_superfamily"/>
</dbReference>
<feature type="region of interest" description="Disordered" evidence="11">
    <location>
        <begin position="911"/>
        <end position="963"/>
    </location>
</feature>
<evidence type="ECO:0000256" key="9">
    <source>
        <dbReference type="ARBA" id="ARBA00048679"/>
    </source>
</evidence>
<keyword evidence="2" id="KW-0723">Serine/threonine-protein kinase</keyword>
<dbReference type="GeneID" id="59374844"/>
<dbReference type="InterPro" id="IPR000014">
    <property type="entry name" value="PAS"/>
</dbReference>
<feature type="region of interest" description="Disordered" evidence="11">
    <location>
        <begin position="2192"/>
        <end position="2298"/>
    </location>
</feature>
<feature type="compositionally biased region" description="Polar residues" evidence="11">
    <location>
        <begin position="1162"/>
        <end position="1178"/>
    </location>
</feature>
<keyword evidence="4" id="KW-0808">Transferase</keyword>
<dbReference type="PANTHER" id="PTHR24356:SF1">
    <property type="entry name" value="SERINE_THREONINE-PROTEIN KINASE GREATWALL"/>
    <property type="match status" value="1"/>
</dbReference>
<feature type="compositionally biased region" description="Acidic residues" evidence="11">
    <location>
        <begin position="771"/>
        <end position="782"/>
    </location>
</feature>
<evidence type="ECO:0000256" key="11">
    <source>
        <dbReference type="SAM" id="MobiDB-lite"/>
    </source>
</evidence>
<dbReference type="GO" id="GO:0000160">
    <property type="term" value="P:phosphorelay signal transduction system"/>
    <property type="evidence" value="ECO:0007669"/>
    <property type="project" value="InterPro"/>
</dbReference>
<keyword evidence="6" id="KW-0418">Kinase</keyword>
<feature type="compositionally biased region" description="Low complexity" evidence="11">
    <location>
        <begin position="178"/>
        <end position="192"/>
    </location>
</feature>
<feature type="domain" description="Protein kinase" evidence="12">
    <location>
        <begin position="970"/>
        <end position="1348"/>
    </location>
</feature>
<feature type="region of interest" description="Disordered" evidence="11">
    <location>
        <begin position="1162"/>
        <end position="1181"/>
    </location>
</feature>
<feature type="region of interest" description="Disordered" evidence="11">
    <location>
        <begin position="303"/>
        <end position="381"/>
    </location>
</feature>
<name>A0A8H6ZVR7_PLEOS</name>
<dbReference type="OrthoDB" id="162894at2759"/>
<dbReference type="FunFam" id="3.30.200.20:FF:001008">
    <property type="entry name" value="Serine/threonine-protein kinase cek1"/>
    <property type="match status" value="1"/>
</dbReference>
<feature type="compositionally biased region" description="Basic and acidic residues" evidence="11">
    <location>
        <begin position="2083"/>
        <end position="2095"/>
    </location>
</feature>
<protein>
    <recommendedName>
        <fullName evidence="1">non-specific serine/threonine protein kinase</fullName>
        <ecNumber evidence="1">2.7.11.1</ecNumber>
    </recommendedName>
</protein>
<evidence type="ECO:0000256" key="5">
    <source>
        <dbReference type="ARBA" id="ARBA00022741"/>
    </source>
</evidence>
<keyword evidence="5" id="KW-0547">Nucleotide-binding</keyword>
<reference evidence="16" key="1">
    <citation type="submission" date="2019-07" db="EMBL/GenBank/DDBJ databases">
        <authorList>
            <person name="Palmer J.M."/>
        </authorList>
    </citation>
    <scope>NUCLEOTIDE SEQUENCE</scope>
    <source>
        <strain evidence="16">PC9</strain>
    </source>
</reference>
<feature type="compositionally biased region" description="Low complexity" evidence="11">
    <location>
        <begin position="1502"/>
        <end position="1518"/>
    </location>
</feature>
<dbReference type="InterPro" id="IPR008271">
    <property type="entry name" value="Ser/Thr_kinase_AS"/>
</dbReference>
<feature type="compositionally biased region" description="Basic residues" evidence="11">
    <location>
        <begin position="1469"/>
        <end position="1481"/>
    </location>
</feature>
<feature type="region of interest" description="Disordered" evidence="11">
    <location>
        <begin position="149"/>
        <end position="199"/>
    </location>
</feature>
<feature type="compositionally biased region" description="Basic and acidic residues" evidence="11">
    <location>
        <begin position="320"/>
        <end position="338"/>
    </location>
</feature>
<dbReference type="SMART" id="SM00220">
    <property type="entry name" value="S_TKc"/>
    <property type="match status" value="1"/>
</dbReference>
<dbReference type="Gene3D" id="3.30.450.20">
    <property type="entry name" value="PAS domain"/>
    <property type="match status" value="1"/>
</dbReference>
<evidence type="ECO:0000259" key="15">
    <source>
        <dbReference type="PROSITE" id="PS51285"/>
    </source>
</evidence>
<dbReference type="Pfam" id="PF00072">
    <property type="entry name" value="Response_reg"/>
    <property type="match status" value="1"/>
</dbReference>
<feature type="compositionally biased region" description="Basic and acidic residues" evidence="11">
    <location>
        <begin position="917"/>
        <end position="928"/>
    </location>
</feature>
<evidence type="ECO:0000256" key="7">
    <source>
        <dbReference type="ARBA" id="ARBA00022840"/>
    </source>
</evidence>
<feature type="compositionally biased region" description="Polar residues" evidence="11">
    <location>
        <begin position="2197"/>
        <end position="2210"/>
    </location>
</feature>
<evidence type="ECO:0000313" key="17">
    <source>
        <dbReference type="Proteomes" id="UP000623687"/>
    </source>
</evidence>
<dbReference type="PANTHER" id="PTHR24356">
    <property type="entry name" value="SERINE/THREONINE-PROTEIN KINASE"/>
    <property type="match status" value="1"/>
</dbReference>
<feature type="domain" description="PAS" evidence="14">
    <location>
        <begin position="388"/>
        <end position="461"/>
    </location>
</feature>
<feature type="compositionally biased region" description="Low complexity" evidence="11">
    <location>
        <begin position="2148"/>
        <end position="2169"/>
    </location>
</feature>
<dbReference type="GO" id="GO:0005524">
    <property type="term" value="F:ATP binding"/>
    <property type="evidence" value="ECO:0007669"/>
    <property type="project" value="UniProtKB-KW"/>
</dbReference>
<feature type="region of interest" description="Disordered" evidence="11">
    <location>
        <begin position="92"/>
        <end position="112"/>
    </location>
</feature>
<feature type="compositionally biased region" description="Polar residues" evidence="11">
    <location>
        <begin position="1882"/>
        <end position="1903"/>
    </location>
</feature>
<dbReference type="GO" id="GO:0005634">
    <property type="term" value="C:nucleus"/>
    <property type="evidence" value="ECO:0007669"/>
    <property type="project" value="TreeGrafter"/>
</dbReference>
<dbReference type="PROSITE" id="PS00108">
    <property type="entry name" value="PROTEIN_KINASE_ST"/>
    <property type="match status" value="1"/>
</dbReference>
<feature type="compositionally biased region" description="Polar residues" evidence="11">
    <location>
        <begin position="1"/>
        <end position="11"/>
    </location>
</feature>
<sequence>MVDSGQSQRRQPPSPLVFSPEAAISPIPPPLQYNSSSSTHHGSGSNTVSMPFVRRHVTRRLKAAKAECDKELQRITNNITAFFEDRLRAGDHETERECRDRGRDRDSQIGDYDHLSEPFVLQPADLRSALQAEESSSDGGYEAEVEYGQHGRQRANTDEDGNPPALAHWSSSPGLQASSSTSISPASLPPSSGNRRSSRILVDDPVDPIMTTLYAVISVATDIIDMSVAQLTAQPKVCEALVQRVQSIGKVWDEHPDWHGRNWYVQVLLAVASLSRVVEWWEAEKQFWNFDDNDDEQDEPLMFVTKPADEPPPSVTSSIRHAEPTERTFLDVDDENRSRSSRPGSHGRKSRDEHTKDLYVPNPTHEAEPNAHSPQKPVDNAESARVLATERLRLQAETAQNQNIVLELSLDGDHFIWVNYAWRGVVGTDPEDLAGTRISHLLAPGDETVFREATQRLQDDDSRTVEVRFNLRIEPSDNRDSSSALYQLMEAKGMLMIDREDGLPSHTMWVVKPIAPPRYELESQAEDVTQKPSETPNTAEPTDQGEDELSSLPFSQPISAEPILCRICESQIPQWYFEKHSETCVEIHRLEAEIAECNESIGELRNTIRDLATALEKATIANPPDYRGMTIFTPSSSPIVSSPLHLFRSARMRGVSVKKMQRRLLEQLEDILQTASEISVPSLKEEEAKEPIERQRLLSPSSERKITTVRTWSKPNTEDAALGQLVQDAERVMRQKIDNIVRMQNTIRYSEKIWHEWEQRVERALALADCDSDSDESVEDGETGGNVPDDDHSSTTSEYAYTGDLPSTTQPTPLASSSPAPQWTPPETRPPSAPIPAHPVAYNTRQSLHTRSSTPSSVSSPLALAAPIVAPSSPEEHPPPMSLDDPPTVPTMKHRRSGQSLLEPRVVITPPASPRVVPKDGLTREPSTKRAHRRHSTAASQIISPPGPLSPRQPSVAPLSRTNPTSIKDFDIIKPISKGAFGSVFLAKKKATGDYYAIKVLKKADMIAKNQITNVKAERMILMKQAESPFVAKLYFTFQSKDNLYLVMEYLNGGDCAALIKSLGSLPEEWTKNYIAEVVLGLEYLHQRGIVHRDLKPDNLLIDQHGHLKLTDFGLSRIGLLGRQTHESQNSRPLTRYNSRSRPPSLDSAYLSSPLIHPDASSGGSYFTHRPQSISRHGNSPYLPLTDDVSEFGASDTFGGLLRRGGKTSESPLQSFATELTTDLRSHSHSNSNSNSFSGTPPGEQKFVGTPDYLAPETILGLRGDDAAVDWWALGVITYEFLYGLPPFHAETPEKVFENILSGHIEWHEDWVDFSDEARDFMQRLMTLDPTQRLGAKGAEEVKAHPFLADIDWDKVTTTEAAFIPQVTDPESTDYFDPRGAIPQLFHDDDQVALTNRPGDSPVADTSLPPLAIPIPSRDSNISPSGDDFGSFSFKNVPILKQANDDVIRKLKTDQMAPLTHTLSEPGIHSRKRSVSQRFKKPPSVITATDNKVMNTGPPSPATSTSSIASSPSRASLPPSAPGAFGGHIRKHSEYGAVERFKQSHLEGVDRRNSMPSRLRTASISSSGDISGSENLSSVGNGSAYHDYHTPSSSVHSIDLKKGPDPNDRAVTCLLAEDNPITAKIIETLLIRLGCRCVVVADGSEAISVAMGDIKFDVILMDLQMPVLDGEGAARYIKSTNGRNANTPIIAVSAYSGIDMNEANNVFVASLAKPLQKADLLSPSRPTTASRANPGPPPNQYRPSTAPGPHYSYNHAQPPPPPPPPQIPQHPNALRPGFAPSTTHRADIFFSQPPAPQANMRPNYMDPRFSQPSYGHRELRQHPSMQQIPTGSRELYGFPLHRTTTAPAPAPPPVPPKPTHHYSLPPNPKAEDRDHSLHSIPYASTSGHHSAPPTTDPNETRPNGSDDLALALALSQSEITRQTELALKLSSQEDEDLARALSESINLSNRNIRWSSESLDSAGPSRDKMTRAHSYTPGQAIQPHFPPFVPSTIPELSSPIHRNSTPPFFHHEEDQARTRSSPSKLEKEQMASRRLDTRVDTSKDEELARMLANEDGPPSPVNPPTSAGPSKSPAIPPLSEDEALARRLAAEEELHASSSAPPYAEQHQGSSKSYPTSPFRVDSPPEAFTQKQLSEDATQQLNRPDTLGPPIGSASPSSSHPHYSGPSSPQLMPTISTSQPILPAYDDVIASGASDGASLSRNSSNTSFESASPYEKALTQKQRNESSLSVPSRPTLPRAQTSSSSHSEAPLSPSHTPSSPSSEVSPRLSYAPSSPQVDTSPTIRQLKPGSATEARPASMMMPVNANNFVDSDLLRGVSIGFVSPSVMQRPVPMQGTFPNIINLPYGKCPPLHLQAPTWRSLLKLMARLSGTKVEPTIEGIAVAKHALHLRTVVQFVKPHHSAPDWRVVLWLKIDHPVPPNLPNAHRYTNNDTSQLPYTFTLGSVPTLLHDSDSAVSKYYVIPSTENLPFPSLPVTFPNLAMYLQAALEESRRYINDSSSGMRKLAKMVDQAFPNSHVDTDLNDNDERSGVGGLFKRVIGRGNKPRRGGGNEDTYELVTPFVPDSEEWG</sequence>
<dbReference type="InterPro" id="IPR000961">
    <property type="entry name" value="AGC-kinase_C"/>
</dbReference>
<feature type="domain" description="AGC-kinase C-terminal" evidence="15">
    <location>
        <begin position="1349"/>
        <end position="1444"/>
    </location>
</feature>
<feature type="modified residue" description="4-aspartylphosphate" evidence="10">
    <location>
        <position position="1662"/>
    </location>
</feature>
<feature type="compositionally biased region" description="Polar residues" evidence="11">
    <location>
        <begin position="2170"/>
        <end position="2179"/>
    </location>
</feature>
<dbReference type="InterPro" id="IPR000719">
    <property type="entry name" value="Prot_kinase_dom"/>
</dbReference>
<dbReference type="InterPro" id="IPR011009">
    <property type="entry name" value="Kinase-like_dom_sf"/>
</dbReference>
<keyword evidence="3 10" id="KW-0597">Phosphoprotein</keyword>
<dbReference type="PROSITE" id="PS50110">
    <property type="entry name" value="RESPONSE_REGULATORY"/>
    <property type="match status" value="1"/>
</dbReference>
<feature type="compositionally biased region" description="Low complexity" evidence="11">
    <location>
        <begin position="2242"/>
        <end position="2269"/>
    </location>
</feature>
<comment type="catalytic activity">
    <reaction evidence="8">
        <text>L-threonyl-[protein] + ATP = O-phospho-L-threonyl-[protein] + ADP + H(+)</text>
        <dbReference type="Rhea" id="RHEA:46608"/>
        <dbReference type="Rhea" id="RHEA-COMP:11060"/>
        <dbReference type="Rhea" id="RHEA-COMP:11605"/>
        <dbReference type="ChEBI" id="CHEBI:15378"/>
        <dbReference type="ChEBI" id="CHEBI:30013"/>
        <dbReference type="ChEBI" id="CHEBI:30616"/>
        <dbReference type="ChEBI" id="CHEBI:61977"/>
        <dbReference type="ChEBI" id="CHEBI:456216"/>
        <dbReference type="EC" id="2.7.11.1"/>
    </reaction>
</comment>
<dbReference type="SUPFAM" id="SSF52172">
    <property type="entry name" value="CheY-like"/>
    <property type="match status" value="1"/>
</dbReference>
<feature type="region of interest" description="Disordered" evidence="11">
    <location>
        <begin position="771"/>
        <end position="839"/>
    </location>
</feature>
<evidence type="ECO:0000256" key="3">
    <source>
        <dbReference type="ARBA" id="ARBA00022553"/>
    </source>
</evidence>
<feature type="region of interest" description="Disordered" evidence="11">
    <location>
        <begin position="522"/>
        <end position="553"/>
    </location>
</feature>
<proteinExistence type="predicted"/>
<feature type="domain" description="Response regulatory" evidence="13">
    <location>
        <begin position="1612"/>
        <end position="1728"/>
    </location>
</feature>
<feature type="compositionally biased region" description="Polar residues" evidence="11">
    <location>
        <begin position="2129"/>
        <end position="2143"/>
    </location>
</feature>
<dbReference type="Proteomes" id="UP000623687">
    <property type="component" value="Unassembled WGS sequence"/>
</dbReference>
<feature type="compositionally biased region" description="Polar residues" evidence="11">
    <location>
        <begin position="1127"/>
        <end position="1142"/>
    </location>
</feature>
<dbReference type="CDD" id="cd05611">
    <property type="entry name" value="STKc_Rim15_like"/>
    <property type="match status" value="1"/>
</dbReference>
<feature type="region of interest" description="Disordered" evidence="11">
    <location>
        <begin position="1124"/>
        <end position="1154"/>
    </location>
</feature>
<feature type="compositionally biased region" description="Polar residues" evidence="11">
    <location>
        <begin position="526"/>
        <end position="541"/>
    </location>
</feature>
<feature type="region of interest" description="Disordered" evidence="11">
    <location>
        <begin position="1977"/>
        <end position="2179"/>
    </location>
</feature>
<accession>A0A8H6ZVR7</accession>
<dbReference type="InterPro" id="IPR001789">
    <property type="entry name" value="Sig_transdc_resp-reg_receiver"/>
</dbReference>
<dbReference type="CDD" id="cd17546">
    <property type="entry name" value="REC_hyHK_CKI1_RcsC-like"/>
    <property type="match status" value="1"/>
</dbReference>
<dbReference type="PROSITE" id="PS51285">
    <property type="entry name" value="AGC_KINASE_CTER"/>
    <property type="match status" value="1"/>
</dbReference>
<dbReference type="PROSITE" id="PS50011">
    <property type="entry name" value="PROTEIN_KINASE_DOM"/>
    <property type="match status" value="1"/>
</dbReference>
<feature type="compositionally biased region" description="Polar residues" evidence="11">
    <location>
        <begin position="2107"/>
        <end position="2116"/>
    </location>
</feature>